<dbReference type="Proteomes" id="UP000237000">
    <property type="component" value="Unassembled WGS sequence"/>
</dbReference>
<accession>A0A2P5B280</accession>
<organism evidence="1 2">
    <name type="scientific">Trema orientale</name>
    <name type="common">Charcoal tree</name>
    <name type="synonym">Celtis orientalis</name>
    <dbReference type="NCBI Taxonomy" id="63057"/>
    <lineage>
        <taxon>Eukaryota</taxon>
        <taxon>Viridiplantae</taxon>
        <taxon>Streptophyta</taxon>
        <taxon>Embryophyta</taxon>
        <taxon>Tracheophyta</taxon>
        <taxon>Spermatophyta</taxon>
        <taxon>Magnoliopsida</taxon>
        <taxon>eudicotyledons</taxon>
        <taxon>Gunneridae</taxon>
        <taxon>Pentapetalae</taxon>
        <taxon>rosids</taxon>
        <taxon>fabids</taxon>
        <taxon>Rosales</taxon>
        <taxon>Cannabaceae</taxon>
        <taxon>Trema</taxon>
    </lineage>
</organism>
<comment type="caution">
    <text evidence="1">The sequence shown here is derived from an EMBL/GenBank/DDBJ whole genome shotgun (WGS) entry which is preliminary data.</text>
</comment>
<dbReference type="InParanoid" id="A0A2P5B280"/>
<dbReference type="EMBL" id="JXTC01000624">
    <property type="protein sequence ID" value="PON42892.1"/>
    <property type="molecule type" value="Genomic_DNA"/>
</dbReference>
<protein>
    <submittedName>
        <fullName evidence="1">Uncharacterized protein</fullName>
    </submittedName>
</protein>
<keyword evidence="2" id="KW-1185">Reference proteome</keyword>
<sequence>MRNEKAEGENGRDVRRQNVAAGFILVQGRMRFSWSVSQVGGMILF</sequence>
<name>A0A2P5B280_TREOI</name>
<dbReference type="AlphaFoldDB" id="A0A2P5B280"/>
<reference evidence="2" key="1">
    <citation type="submission" date="2016-06" db="EMBL/GenBank/DDBJ databases">
        <title>Parallel loss of symbiosis genes in relatives of nitrogen-fixing non-legume Parasponia.</title>
        <authorList>
            <person name="Van Velzen R."/>
            <person name="Holmer R."/>
            <person name="Bu F."/>
            <person name="Rutten L."/>
            <person name="Van Zeijl A."/>
            <person name="Liu W."/>
            <person name="Santuari L."/>
            <person name="Cao Q."/>
            <person name="Sharma T."/>
            <person name="Shen D."/>
            <person name="Roswanjaya Y."/>
            <person name="Wardhani T."/>
            <person name="Kalhor M.S."/>
            <person name="Jansen J."/>
            <person name="Van den Hoogen J."/>
            <person name="Gungor B."/>
            <person name="Hartog M."/>
            <person name="Hontelez J."/>
            <person name="Verver J."/>
            <person name="Yang W.-C."/>
            <person name="Schijlen E."/>
            <person name="Repin R."/>
            <person name="Schilthuizen M."/>
            <person name="Schranz E."/>
            <person name="Heidstra R."/>
            <person name="Miyata K."/>
            <person name="Fedorova E."/>
            <person name="Kohlen W."/>
            <person name="Bisseling T."/>
            <person name="Smit S."/>
            <person name="Geurts R."/>
        </authorList>
    </citation>
    <scope>NUCLEOTIDE SEQUENCE [LARGE SCALE GENOMIC DNA]</scope>
    <source>
        <strain evidence="2">cv. RG33-2</strain>
    </source>
</reference>
<proteinExistence type="predicted"/>
<evidence type="ECO:0000313" key="1">
    <source>
        <dbReference type="EMBL" id="PON42892.1"/>
    </source>
</evidence>
<gene>
    <name evidence="1" type="ORF">TorRG33x02_334810</name>
</gene>
<evidence type="ECO:0000313" key="2">
    <source>
        <dbReference type="Proteomes" id="UP000237000"/>
    </source>
</evidence>
<dbReference type="OrthoDB" id="10280789at2759"/>